<dbReference type="EMBL" id="CP022129">
    <property type="protein sequence ID" value="ASF46180.1"/>
    <property type="molecule type" value="Genomic_DNA"/>
</dbReference>
<gene>
    <name evidence="2" type="ORF">CEK71_08845</name>
</gene>
<dbReference type="AlphaFoldDB" id="A0A1Z4BY48"/>
<organism evidence="2 3">
    <name type="scientific">Methylovulum psychrotolerans</name>
    <dbReference type="NCBI Taxonomy" id="1704499"/>
    <lineage>
        <taxon>Bacteria</taxon>
        <taxon>Pseudomonadati</taxon>
        <taxon>Pseudomonadota</taxon>
        <taxon>Gammaproteobacteria</taxon>
        <taxon>Methylococcales</taxon>
        <taxon>Methylococcaceae</taxon>
        <taxon>Methylovulum</taxon>
    </lineage>
</organism>
<sequence>MKKHDLAKQLALVSATALVAMAAQSVSAHTGIRDVVQEGLVSYNAVNISHGCATNAVAEGTPTTRLDIIGASALFPNSPDPTMAVITQLDPTTGAVLATVDPSVGLSNDIVGSVAGVGFTNLGLGLVQPNLFPNFIAKIGTNAAGTVINRGFASHNGPKPYASAPIYQSVTSSSSLAPFRVGPIAFKPTSCAISLKVRVATANWCLNGKGNNADPARADIWIGHMTTKFNDSFVMPYNQADMTAGKFYWPTMTIARNLTTNPLPAGCGAGYNLAIEPADADIDANLPIPFGPAPTGAPKVFWPSTN</sequence>
<protein>
    <submittedName>
        <fullName evidence="2">Uncharacterized protein</fullName>
    </submittedName>
</protein>
<reference evidence="2 3" key="1">
    <citation type="submission" date="2017-06" db="EMBL/GenBank/DDBJ databases">
        <title>Genome Sequencing of the methanotroph Methylovulum psychrotolerants str. HV10-M2 isolated from a high-altitude environment.</title>
        <authorList>
            <person name="Mateos-Rivera A."/>
        </authorList>
    </citation>
    <scope>NUCLEOTIDE SEQUENCE [LARGE SCALE GENOMIC DNA]</scope>
    <source>
        <strain evidence="2 3">HV10_M2</strain>
    </source>
</reference>
<dbReference type="OrthoDB" id="257391at2"/>
<evidence type="ECO:0000256" key="1">
    <source>
        <dbReference type="SAM" id="SignalP"/>
    </source>
</evidence>
<accession>A0A1Z4BY48</accession>
<feature type="chain" id="PRO_5013029220" evidence="1">
    <location>
        <begin position="23"/>
        <end position="306"/>
    </location>
</feature>
<dbReference type="KEGG" id="mpsy:CEK71_08845"/>
<proteinExistence type="predicted"/>
<keyword evidence="1" id="KW-0732">Signal</keyword>
<dbReference type="RefSeq" id="WP_088619054.1">
    <property type="nucleotide sequence ID" value="NZ_CP022129.1"/>
</dbReference>
<dbReference type="Proteomes" id="UP000197019">
    <property type="component" value="Chromosome"/>
</dbReference>
<keyword evidence="3" id="KW-1185">Reference proteome</keyword>
<evidence type="ECO:0000313" key="2">
    <source>
        <dbReference type="EMBL" id="ASF46180.1"/>
    </source>
</evidence>
<feature type="signal peptide" evidence="1">
    <location>
        <begin position="1"/>
        <end position="22"/>
    </location>
</feature>
<name>A0A1Z4BY48_9GAMM</name>
<evidence type="ECO:0000313" key="3">
    <source>
        <dbReference type="Proteomes" id="UP000197019"/>
    </source>
</evidence>